<evidence type="ECO:0000313" key="4">
    <source>
        <dbReference type="Proteomes" id="UP000759537"/>
    </source>
</evidence>
<dbReference type="PANTHER" id="PTHR13318">
    <property type="entry name" value="PARTNER OF PAIRED, ISOFORM B-RELATED"/>
    <property type="match status" value="1"/>
</dbReference>
<dbReference type="Proteomes" id="UP000759537">
    <property type="component" value="Unassembled WGS sequence"/>
</dbReference>
<dbReference type="Pfam" id="PF23550">
    <property type="entry name" value="zf_Tbcl_Rhp7"/>
    <property type="match status" value="1"/>
</dbReference>
<feature type="domain" description="DNA repair protein rhp7 treble clef" evidence="2">
    <location>
        <begin position="142"/>
        <end position="180"/>
    </location>
</feature>
<sequence length="587" mass="64925">MRNNVRGPTSALTEFLRESGINHALIRRRGQQQQQQQAEAGPSNASASGNQDPNIVAEQDGGPSAPTEHVVPDSDHLDSEDEVPTGRKRQVSKATLEKQKLAAKKRAKKHKDDDDYEDDGDEYTALSKSFWTSKSSNAKPSVGSLEKCAKCSKQFTVTKYTMAADPPPGYLCHPCVKASGTDPFKKRPAPRKRKSAAEKRSIVNYQEKKFPTLVSLCIKIISQHINDVEAFGDIGSVNLDKIIRVLCRNRSLTPENVTLFYDVKNTSLNVYDGTKLEPPALITLALLNPNLTSLRIDFCGHIDDVVLNGWSTSLPSLERLELLGPFLIRVPAWINFFQSHPQLEAILLHQSPRFDLECMSTLAACCPNLTELRLKEIGKLDDAFLPYISCLQRLEQLDLSSPSTSCSEDGLIALLKKCGERLTHLDLSNHIELGDDFLKYGLQEYAPNLVSLRLDNLPALTDEGVAMFFRAWLPSVLTTLSIARAPNVGAQALPALLDSAGSTLSTLIINAWRETTTEALENIASARELRILDVGWNRAVDNFVIKAIMDGCPKLEEIKCWGCNRVTANCPRKVSLFSLSVFGIWGR</sequence>
<dbReference type="GO" id="GO:0019005">
    <property type="term" value="C:SCF ubiquitin ligase complex"/>
    <property type="evidence" value="ECO:0007669"/>
    <property type="project" value="TreeGrafter"/>
</dbReference>
<evidence type="ECO:0000259" key="2">
    <source>
        <dbReference type="Pfam" id="PF23550"/>
    </source>
</evidence>
<protein>
    <submittedName>
        <fullName evidence="3">RNI-like protein</fullName>
    </submittedName>
</protein>
<gene>
    <name evidence="3" type="ORF">DFH94DRAFT_810815</name>
</gene>
<dbReference type="AlphaFoldDB" id="A0A9P5JYK2"/>
<proteinExistence type="predicted"/>
<evidence type="ECO:0000313" key="3">
    <source>
        <dbReference type="EMBL" id="KAF8471625.1"/>
    </source>
</evidence>
<evidence type="ECO:0000256" key="1">
    <source>
        <dbReference type="SAM" id="MobiDB-lite"/>
    </source>
</evidence>
<accession>A0A9P5JYK2</accession>
<reference evidence="3" key="2">
    <citation type="journal article" date="2020" name="Nat. Commun.">
        <title>Large-scale genome sequencing of mycorrhizal fungi provides insights into the early evolution of symbiotic traits.</title>
        <authorList>
            <person name="Miyauchi S."/>
            <person name="Kiss E."/>
            <person name="Kuo A."/>
            <person name="Drula E."/>
            <person name="Kohler A."/>
            <person name="Sanchez-Garcia M."/>
            <person name="Morin E."/>
            <person name="Andreopoulos B."/>
            <person name="Barry K.W."/>
            <person name="Bonito G."/>
            <person name="Buee M."/>
            <person name="Carver A."/>
            <person name="Chen C."/>
            <person name="Cichocki N."/>
            <person name="Clum A."/>
            <person name="Culley D."/>
            <person name="Crous P.W."/>
            <person name="Fauchery L."/>
            <person name="Girlanda M."/>
            <person name="Hayes R.D."/>
            <person name="Keri Z."/>
            <person name="LaButti K."/>
            <person name="Lipzen A."/>
            <person name="Lombard V."/>
            <person name="Magnuson J."/>
            <person name="Maillard F."/>
            <person name="Murat C."/>
            <person name="Nolan M."/>
            <person name="Ohm R.A."/>
            <person name="Pangilinan J."/>
            <person name="Pereira M.F."/>
            <person name="Perotto S."/>
            <person name="Peter M."/>
            <person name="Pfister S."/>
            <person name="Riley R."/>
            <person name="Sitrit Y."/>
            <person name="Stielow J.B."/>
            <person name="Szollosi G."/>
            <person name="Zifcakova L."/>
            <person name="Stursova M."/>
            <person name="Spatafora J.W."/>
            <person name="Tedersoo L."/>
            <person name="Vaario L.M."/>
            <person name="Yamada A."/>
            <person name="Yan M."/>
            <person name="Wang P."/>
            <person name="Xu J."/>
            <person name="Bruns T."/>
            <person name="Baldrian P."/>
            <person name="Vilgalys R."/>
            <person name="Dunand C."/>
            <person name="Henrissat B."/>
            <person name="Grigoriev I.V."/>
            <person name="Hibbett D."/>
            <person name="Nagy L.G."/>
            <person name="Martin F.M."/>
        </authorList>
    </citation>
    <scope>NUCLEOTIDE SEQUENCE</scope>
    <source>
        <strain evidence="3">Prilba</strain>
    </source>
</reference>
<comment type="caution">
    <text evidence="3">The sequence shown here is derived from an EMBL/GenBank/DDBJ whole genome shotgun (WGS) entry which is preliminary data.</text>
</comment>
<reference evidence="3" key="1">
    <citation type="submission" date="2019-10" db="EMBL/GenBank/DDBJ databases">
        <authorList>
            <consortium name="DOE Joint Genome Institute"/>
            <person name="Kuo A."/>
            <person name="Miyauchi S."/>
            <person name="Kiss E."/>
            <person name="Drula E."/>
            <person name="Kohler A."/>
            <person name="Sanchez-Garcia M."/>
            <person name="Andreopoulos B."/>
            <person name="Barry K.W."/>
            <person name="Bonito G."/>
            <person name="Buee M."/>
            <person name="Carver A."/>
            <person name="Chen C."/>
            <person name="Cichocki N."/>
            <person name="Clum A."/>
            <person name="Culley D."/>
            <person name="Crous P.W."/>
            <person name="Fauchery L."/>
            <person name="Girlanda M."/>
            <person name="Hayes R."/>
            <person name="Keri Z."/>
            <person name="LaButti K."/>
            <person name="Lipzen A."/>
            <person name="Lombard V."/>
            <person name="Magnuson J."/>
            <person name="Maillard F."/>
            <person name="Morin E."/>
            <person name="Murat C."/>
            <person name="Nolan M."/>
            <person name="Ohm R."/>
            <person name="Pangilinan J."/>
            <person name="Pereira M."/>
            <person name="Perotto S."/>
            <person name="Peter M."/>
            <person name="Riley R."/>
            <person name="Sitrit Y."/>
            <person name="Stielow B."/>
            <person name="Szollosi G."/>
            <person name="Zifcakova L."/>
            <person name="Stursova M."/>
            <person name="Spatafora J.W."/>
            <person name="Tedersoo L."/>
            <person name="Vaario L.-M."/>
            <person name="Yamada A."/>
            <person name="Yan M."/>
            <person name="Wang P."/>
            <person name="Xu J."/>
            <person name="Bruns T."/>
            <person name="Baldrian P."/>
            <person name="Vilgalys R."/>
            <person name="Henrissat B."/>
            <person name="Grigoriev I.V."/>
            <person name="Hibbett D."/>
            <person name="Nagy L.G."/>
            <person name="Martin F.M."/>
        </authorList>
    </citation>
    <scope>NUCLEOTIDE SEQUENCE</scope>
    <source>
        <strain evidence="3">Prilba</strain>
    </source>
</reference>
<name>A0A9P5JYK2_9AGAM</name>
<dbReference type="OrthoDB" id="421226at2759"/>
<feature type="region of interest" description="Disordered" evidence="1">
    <location>
        <begin position="26"/>
        <end position="120"/>
    </location>
</feature>
<dbReference type="InterPro" id="IPR032675">
    <property type="entry name" value="LRR_dom_sf"/>
</dbReference>
<dbReference type="PANTHER" id="PTHR13318:SF95">
    <property type="entry name" value="F-BOX PROTEIN YLR352W"/>
    <property type="match status" value="1"/>
</dbReference>
<dbReference type="SUPFAM" id="SSF52047">
    <property type="entry name" value="RNI-like"/>
    <property type="match status" value="1"/>
</dbReference>
<feature type="compositionally biased region" description="Polar residues" evidence="1">
    <location>
        <begin position="43"/>
        <end position="53"/>
    </location>
</feature>
<dbReference type="InterPro" id="IPR056451">
    <property type="entry name" value="Znf_Tbcl_Rhp7"/>
</dbReference>
<organism evidence="3 4">
    <name type="scientific">Russula ochroleuca</name>
    <dbReference type="NCBI Taxonomy" id="152965"/>
    <lineage>
        <taxon>Eukaryota</taxon>
        <taxon>Fungi</taxon>
        <taxon>Dikarya</taxon>
        <taxon>Basidiomycota</taxon>
        <taxon>Agaricomycotina</taxon>
        <taxon>Agaricomycetes</taxon>
        <taxon>Russulales</taxon>
        <taxon>Russulaceae</taxon>
        <taxon>Russula</taxon>
    </lineage>
</organism>
<dbReference type="EMBL" id="WHVB01000022">
    <property type="protein sequence ID" value="KAF8471625.1"/>
    <property type="molecule type" value="Genomic_DNA"/>
</dbReference>
<dbReference type="GO" id="GO:0031146">
    <property type="term" value="P:SCF-dependent proteasomal ubiquitin-dependent protein catabolic process"/>
    <property type="evidence" value="ECO:0007669"/>
    <property type="project" value="TreeGrafter"/>
</dbReference>
<keyword evidence="4" id="KW-1185">Reference proteome</keyword>
<dbReference type="Gene3D" id="3.80.10.10">
    <property type="entry name" value="Ribonuclease Inhibitor"/>
    <property type="match status" value="2"/>
</dbReference>